<evidence type="ECO:0000313" key="3">
    <source>
        <dbReference type="Proteomes" id="UP001162780"/>
    </source>
</evidence>
<dbReference type="RefSeq" id="WP_255190350.1">
    <property type="nucleotide sequence ID" value="NZ_CP113517.1"/>
</dbReference>
<keyword evidence="3" id="KW-1185">Reference proteome</keyword>
<dbReference type="Proteomes" id="UP001162780">
    <property type="component" value="Chromosome"/>
</dbReference>
<accession>A0ABY7GLI9</accession>
<evidence type="ECO:0000313" key="2">
    <source>
        <dbReference type="EMBL" id="WAR45379.1"/>
    </source>
</evidence>
<organism evidence="2 3">
    <name type="scientific">Methylomonas rapida</name>
    <dbReference type="NCBI Taxonomy" id="2963939"/>
    <lineage>
        <taxon>Bacteria</taxon>
        <taxon>Pseudomonadati</taxon>
        <taxon>Pseudomonadota</taxon>
        <taxon>Gammaproteobacteria</taxon>
        <taxon>Methylococcales</taxon>
        <taxon>Methylococcaceae</taxon>
        <taxon>Methylomonas</taxon>
    </lineage>
</organism>
<gene>
    <name evidence="2" type="ORF">NM686_002395</name>
</gene>
<keyword evidence="1" id="KW-0472">Membrane</keyword>
<dbReference type="Pfam" id="PF04247">
    <property type="entry name" value="SirB"/>
    <property type="match status" value="1"/>
</dbReference>
<dbReference type="PANTHER" id="PTHR39594">
    <property type="entry name" value="PROTEIN YCHQ"/>
    <property type="match status" value="1"/>
</dbReference>
<sequence>MLKNLHLLLVTLVFISFVGRVLLAEFKPAIFQQKWLKIAPHVIDTLLLMTGIALVFQGNWLTADYGWIVGKLMLLIIYIGLGMAAMRHRGPKRWLAATGAVICLLYIAKIAISKNFFGF</sequence>
<evidence type="ECO:0000256" key="1">
    <source>
        <dbReference type="SAM" id="Phobius"/>
    </source>
</evidence>
<dbReference type="InterPro" id="IPR007360">
    <property type="entry name" value="SirB"/>
</dbReference>
<keyword evidence="1" id="KW-1133">Transmembrane helix</keyword>
<proteinExistence type="predicted"/>
<name>A0ABY7GLI9_9GAMM</name>
<feature type="transmembrane region" description="Helical" evidence="1">
    <location>
        <begin position="93"/>
        <end position="112"/>
    </location>
</feature>
<feature type="transmembrane region" description="Helical" evidence="1">
    <location>
        <begin position="35"/>
        <end position="56"/>
    </location>
</feature>
<keyword evidence="1" id="KW-0812">Transmembrane</keyword>
<dbReference type="EMBL" id="CP113517">
    <property type="protein sequence ID" value="WAR45379.1"/>
    <property type="molecule type" value="Genomic_DNA"/>
</dbReference>
<reference evidence="2" key="1">
    <citation type="submission" date="2022-11" db="EMBL/GenBank/DDBJ databases">
        <title>Methylomonas rapida sp. nov., Carotenoid-Producing Obligate Methanotrophs with High Growth Characteristics and Biotechnological Potential.</title>
        <authorList>
            <person name="Tikhonova E.N."/>
            <person name="Suleimanov R.Z."/>
            <person name="Miroshnikov K."/>
            <person name="Oshkin I.Y."/>
            <person name="Belova S.E."/>
            <person name="Danilova O.V."/>
            <person name="Ashikhmin A."/>
            <person name="Konopkin A."/>
            <person name="But S.Y."/>
            <person name="Khmelenina V.N."/>
            <person name="Kuznetsov N."/>
            <person name="Pimenov N.V."/>
            <person name="Dedysh S.N."/>
        </authorList>
    </citation>
    <scope>NUCLEOTIDE SEQUENCE</scope>
    <source>
        <strain evidence="2">MP1</strain>
    </source>
</reference>
<feature type="transmembrane region" description="Helical" evidence="1">
    <location>
        <begin position="6"/>
        <end position="23"/>
    </location>
</feature>
<feature type="transmembrane region" description="Helical" evidence="1">
    <location>
        <begin position="68"/>
        <end position="86"/>
    </location>
</feature>
<dbReference type="PIRSF" id="PIRSF005610">
    <property type="entry name" value="SirB"/>
    <property type="match status" value="1"/>
</dbReference>
<protein>
    <submittedName>
        <fullName evidence="2">SirB2 family protein</fullName>
    </submittedName>
</protein>
<dbReference type="PANTHER" id="PTHR39594:SF1">
    <property type="entry name" value="PROTEIN YCHQ"/>
    <property type="match status" value="1"/>
</dbReference>